<proteinExistence type="inferred from homology"/>
<feature type="transmembrane region" description="Helical" evidence="2">
    <location>
        <begin position="188"/>
        <end position="206"/>
    </location>
</feature>
<organism evidence="4 5">
    <name type="scientific">Agrococcus citreus</name>
    <dbReference type="NCBI Taxonomy" id="84643"/>
    <lineage>
        <taxon>Bacteria</taxon>
        <taxon>Bacillati</taxon>
        <taxon>Actinomycetota</taxon>
        <taxon>Actinomycetes</taxon>
        <taxon>Micrococcales</taxon>
        <taxon>Microbacteriaceae</taxon>
        <taxon>Agrococcus</taxon>
    </lineage>
</organism>
<evidence type="ECO:0000256" key="1">
    <source>
        <dbReference type="ARBA" id="ARBA00005801"/>
    </source>
</evidence>
<dbReference type="PANTHER" id="PTHR30487:SF0">
    <property type="entry name" value="PREPILIN LEADER PEPTIDASE_N-METHYLTRANSFERASE-RELATED"/>
    <property type="match status" value="1"/>
</dbReference>
<keyword evidence="2" id="KW-0472">Membrane</keyword>
<name>A0ABN1Z0M9_9MICO</name>
<accession>A0ABN1Z0M9</accession>
<evidence type="ECO:0000256" key="2">
    <source>
        <dbReference type="SAM" id="Phobius"/>
    </source>
</evidence>
<keyword evidence="5" id="KW-1185">Reference proteome</keyword>
<evidence type="ECO:0000313" key="4">
    <source>
        <dbReference type="EMBL" id="GAA1426673.1"/>
    </source>
</evidence>
<dbReference type="EMBL" id="BAAAKK010000006">
    <property type="protein sequence ID" value="GAA1426673.1"/>
    <property type="molecule type" value="Genomic_DNA"/>
</dbReference>
<dbReference type="InterPro" id="IPR000045">
    <property type="entry name" value="Prepilin_IV_endopep_pep"/>
</dbReference>
<comment type="caution">
    <text evidence="4">The sequence shown here is derived from an EMBL/GenBank/DDBJ whole genome shotgun (WGS) entry which is preliminary data.</text>
</comment>
<dbReference type="InterPro" id="IPR050882">
    <property type="entry name" value="Prepilin_peptidase/N-MTase"/>
</dbReference>
<evidence type="ECO:0000259" key="3">
    <source>
        <dbReference type="Pfam" id="PF01478"/>
    </source>
</evidence>
<keyword evidence="2" id="KW-1133">Transmembrane helix</keyword>
<feature type="transmembrane region" description="Helical" evidence="2">
    <location>
        <begin position="58"/>
        <end position="83"/>
    </location>
</feature>
<dbReference type="PANTHER" id="PTHR30487">
    <property type="entry name" value="TYPE 4 PREPILIN-LIKE PROTEINS LEADER PEPTIDE-PROCESSING ENZYME"/>
    <property type="match status" value="1"/>
</dbReference>
<dbReference type="Gene3D" id="1.20.120.1220">
    <property type="match status" value="1"/>
</dbReference>
<dbReference type="Pfam" id="PF01478">
    <property type="entry name" value="Peptidase_A24"/>
    <property type="match status" value="1"/>
</dbReference>
<feature type="transmembrane region" description="Helical" evidence="2">
    <location>
        <begin position="120"/>
        <end position="139"/>
    </location>
</feature>
<comment type="similarity">
    <text evidence="1">Belongs to the peptidase A24 family.</text>
</comment>
<protein>
    <recommendedName>
        <fullName evidence="3">Prepilin type IV endopeptidase peptidase domain-containing protein</fullName>
    </recommendedName>
</protein>
<gene>
    <name evidence="4" type="ORF">GCM10009640_28370</name>
</gene>
<evidence type="ECO:0000313" key="5">
    <source>
        <dbReference type="Proteomes" id="UP001501266"/>
    </source>
</evidence>
<feature type="transmembrane region" description="Helical" evidence="2">
    <location>
        <begin position="151"/>
        <end position="182"/>
    </location>
</feature>
<reference evidence="4 5" key="1">
    <citation type="journal article" date="2019" name="Int. J. Syst. Evol. Microbiol.">
        <title>The Global Catalogue of Microorganisms (GCM) 10K type strain sequencing project: providing services to taxonomists for standard genome sequencing and annotation.</title>
        <authorList>
            <consortium name="The Broad Institute Genomics Platform"/>
            <consortium name="The Broad Institute Genome Sequencing Center for Infectious Disease"/>
            <person name="Wu L."/>
            <person name="Ma J."/>
        </authorList>
    </citation>
    <scope>NUCLEOTIDE SEQUENCE [LARGE SCALE GENOMIC DNA]</scope>
    <source>
        <strain evidence="4 5">JCM 12398</strain>
    </source>
</reference>
<dbReference type="Proteomes" id="UP001501266">
    <property type="component" value="Unassembled WGS sequence"/>
</dbReference>
<feature type="domain" description="Prepilin type IV endopeptidase peptidase" evidence="3">
    <location>
        <begin position="75"/>
        <end position="174"/>
    </location>
</feature>
<sequence length="207" mass="19563">MVAPGYRGAVARHATEALEDAGVGMDGGVSTGVAARPPLALRPSDALGPPLGAVVATLAWAAGADAVALVPLAVAAALAPALARIDVAERRLPNALTLPLLSVGAVAAVVRLAQGDLAPLAALASALVLLAMAVAGGMGMGDVKLGAALGLALATLGWAAPIAGLGASVIVGGIAGAAALALGRRTVPFGPALLIGHGVAAAGAMLS</sequence>
<keyword evidence="2" id="KW-0812">Transmembrane</keyword>